<name>A0A6M1SY50_9BACT</name>
<evidence type="ECO:0000313" key="4">
    <source>
        <dbReference type="Proteomes" id="UP000479132"/>
    </source>
</evidence>
<organism evidence="3 4">
    <name type="scientific">Fodinibius halophilus</name>
    <dbReference type="NCBI Taxonomy" id="1736908"/>
    <lineage>
        <taxon>Bacteria</taxon>
        <taxon>Pseudomonadati</taxon>
        <taxon>Balneolota</taxon>
        <taxon>Balneolia</taxon>
        <taxon>Balneolales</taxon>
        <taxon>Balneolaceae</taxon>
        <taxon>Fodinibius</taxon>
    </lineage>
</organism>
<dbReference type="AlphaFoldDB" id="A0A6M1SY50"/>
<keyword evidence="4" id="KW-1185">Reference proteome</keyword>
<dbReference type="CDD" id="cd08946">
    <property type="entry name" value="SDR_e"/>
    <property type="match status" value="1"/>
</dbReference>
<dbReference type="PANTHER" id="PTHR43245:SF23">
    <property type="entry name" value="NAD(P)-BINDING DOMAIN-CONTAINING PROTEIN"/>
    <property type="match status" value="1"/>
</dbReference>
<dbReference type="RefSeq" id="WP_165267949.1">
    <property type="nucleotide sequence ID" value="NZ_JAALLS010000009.1"/>
</dbReference>
<evidence type="ECO:0000313" key="3">
    <source>
        <dbReference type="EMBL" id="NGP88326.1"/>
    </source>
</evidence>
<accession>A0A6M1SY50</accession>
<dbReference type="InterPro" id="IPR050177">
    <property type="entry name" value="Lipid_A_modif_metabolic_enz"/>
</dbReference>
<dbReference type="InterPro" id="IPR036291">
    <property type="entry name" value="NAD(P)-bd_dom_sf"/>
</dbReference>
<dbReference type="PANTHER" id="PTHR43245">
    <property type="entry name" value="BIFUNCTIONAL POLYMYXIN RESISTANCE PROTEIN ARNA"/>
    <property type="match status" value="1"/>
</dbReference>
<keyword evidence="1" id="KW-1133">Transmembrane helix</keyword>
<dbReference type="InterPro" id="IPR001509">
    <property type="entry name" value="Epimerase_deHydtase"/>
</dbReference>
<gene>
    <name evidence="3" type="ORF">G3569_08155</name>
</gene>
<reference evidence="3 4" key="1">
    <citation type="submission" date="2020-02" db="EMBL/GenBank/DDBJ databases">
        <title>Aliifodinibius halophilus 2W32, complete genome.</title>
        <authorList>
            <person name="Li Y."/>
            <person name="Wu S."/>
        </authorList>
    </citation>
    <scope>NUCLEOTIDE SEQUENCE [LARGE SCALE GENOMIC DNA]</scope>
    <source>
        <strain evidence="3 4">2W32</strain>
    </source>
</reference>
<protein>
    <submittedName>
        <fullName evidence="3">NAD(P)-dependent oxidoreductase</fullName>
    </submittedName>
</protein>
<dbReference type="Pfam" id="PF01370">
    <property type="entry name" value="Epimerase"/>
    <property type="match status" value="1"/>
</dbReference>
<keyword evidence="1" id="KW-0812">Transmembrane</keyword>
<sequence length="339" mass="38329">MSKKRILLIGGAGYVGTVLTSHLLKKGYKVRVMDEFVYENQFAIKPYIGDPDFEIQKGDLTNNQDLEEAIQGVSDVVVLGGLVGDPVTKKYPDASNKINTEGVQSCIDFLSGKDLGKVIFISTCSNYGLIGEDEMADEEFELNPLSLYATAKVEAEKHLLSYKEKADYTGVVLRFATAFGLSPRMRFDLTVSQFTRDLYFGKELVVYDEHTWRPYCHVRDFARLVERVLDAEKEKVNFEVFNAGAEKNNFTKKMIVDEILKHDPEGSVKYTGKGDDPRNYRVSFKKVKEVLDFEPEFTVEEGIQELIEAFEIGVYADSIENKGKYGNFEIKYDGAPNND</sequence>
<evidence type="ECO:0000256" key="1">
    <source>
        <dbReference type="SAM" id="Phobius"/>
    </source>
</evidence>
<feature type="domain" description="NAD-dependent epimerase/dehydratase" evidence="2">
    <location>
        <begin position="6"/>
        <end position="244"/>
    </location>
</feature>
<dbReference type="SUPFAM" id="SSF51735">
    <property type="entry name" value="NAD(P)-binding Rossmann-fold domains"/>
    <property type="match status" value="1"/>
</dbReference>
<dbReference type="Gene3D" id="3.40.50.720">
    <property type="entry name" value="NAD(P)-binding Rossmann-like Domain"/>
    <property type="match status" value="1"/>
</dbReference>
<feature type="transmembrane region" description="Helical" evidence="1">
    <location>
        <begin position="6"/>
        <end position="24"/>
    </location>
</feature>
<keyword evidence="1" id="KW-0472">Membrane</keyword>
<comment type="caution">
    <text evidence="3">The sequence shown here is derived from an EMBL/GenBank/DDBJ whole genome shotgun (WGS) entry which is preliminary data.</text>
</comment>
<dbReference type="Proteomes" id="UP000479132">
    <property type="component" value="Unassembled WGS sequence"/>
</dbReference>
<dbReference type="EMBL" id="JAALLS010000009">
    <property type="protein sequence ID" value="NGP88326.1"/>
    <property type="molecule type" value="Genomic_DNA"/>
</dbReference>
<evidence type="ECO:0000259" key="2">
    <source>
        <dbReference type="Pfam" id="PF01370"/>
    </source>
</evidence>
<proteinExistence type="predicted"/>